<dbReference type="EMBL" id="CP051140">
    <property type="protein sequence ID" value="QIW97792.1"/>
    <property type="molecule type" value="Genomic_DNA"/>
</dbReference>
<accession>A0A6H0XSU8</accession>
<reference evidence="3 4" key="1">
    <citation type="journal article" date="2016" name="Sci. Rep.">
        <title>Peltaster fructicola genome reveals evolution from an invasive phytopathogen to an ectophytic parasite.</title>
        <authorList>
            <person name="Xu C."/>
            <person name="Chen H."/>
            <person name="Gleason M.L."/>
            <person name="Xu J.R."/>
            <person name="Liu H."/>
            <person name="Zhang R."/>
            <person name="Sun G."/>
        </authorList>
    </citation>
    <scope>NUCLEOTIDE SEQUENCE [LARGE SCALE GENOMIC DNA]</scope>
    <source>
        <strain evidence="3 4">LNHT1506</strain>
    </source>
</reference>
<dbReference type="Proteomes" id="UP000503462">
    <property type="component" value="Chromosome 2"/>
</dbReference>
<gene>
    <name evidence="3" type="ORF">AMS68_003310</name>
</gene>
<proteinExistence type="predicted"/>
<dbReference type="AlphaFoldDB" id="A0A6H0XSU8"/>
<keyword evidence="4" id="KW-1185">Reference proteome</keyword>
<feature type="transmembrane region" description="Helical" evidence="2">
    <location>
        <begin position="174"/>
        <end position="194"/>
    </location>
</feature>
<evidence type="ECO:0000256" key="1">
    <source>
        <dbReference type="SAM" id="MobiDB-lite"/>
    </source>
</evidence>
<evidence type="ECO:0000313" key="4">
    <source>
        <dbReference type="Proteomes" id="UP000503462"/>
    </source>
</evidence>
<feature type="region of interest" description="Disordered" evidence="1">
    <location>
        <begin position="1"/>
        <end position="23"/>
    </location>
</feature>
<feature type="region of interest" description="Disordered" evidence="1">
    <location>
        <begin position="93"/>
        <end position="121"/>
    </location>
</feature>
<sequence>MDAEFASAQSSRPTSSSATPTQPQLALSCDVQSQMIDDLVRFKFANQGLLLVAQSAQELRTNPNANNEYQRRLYLDGVAYLLRALPEELTDTERVGSKAALPAEIRESDRPQESITQPQDEPRQSAFRMMISVLVFWCFFAFATALPYMKFLARRLHEFERRHKLGEQCLNRTLSLVQITSAQLIAVLCAVWAYNDGIIGQKLADFGVWCAENVGDGVRDGLREAAAALRRSQDDK</sequence>
<protein>
    <submittedName>
        <fullName evidence="3">Uncharacterized protein</fullName>
    </submittedName>
</protein>
<keyword evidence="2" id="KW-1133">Transmembrane helix</keyword>
<dbReference type="OrthoDB" id="190201at2759"/>
<keyword evidence="2" id="KW-0812">Transmembrane</keyword>
<evidence type="ECO:0000313" key="3">
    <source>
        <dbReference type="EMBL" id="QIW97792.1"/>
    </source>
</evidence>
<feature type="transmembrane region" description="Helical" evidence="2">
    <location>
        <begin position="129"/>
        <end position="153"/>
    </location>
</feature>
<organism evidence="3 4">
    <name type="scientific">Peltaster fructicola</name>
    <dbReference type="NCBI Taxonomy" id="286661"/>
    <lineage>
        <taxon>Eukaryota</taxon>
        <taxon>Fungi</taxon>
        <taxon>Dikarya</taxon>
        <taxon>Ascomycota</taxon>
        <taxon>Pezizomycotina</taxon>
        <taxon>Dothideomycetes</taxon>
        <taxon>Dothideomycetes incertae sedis</taxon>
        <taxon>Peltaster</taxon>
    </lineage>
</organism>
<evidence type="ECO:0000256" key="2">
    <source>
        <dbReference type="SAM" id="Phobius"/>
    </source>
</evidence>
<name>A0A6H0XSU8_9PEZI</name>
<keyword evidence="2" id="KW-0472">Membrane</keyword>